<evidence type="ECO:0000256" key="2">
    <source>
        <dbReference type="ARBA" id="ARBA00022448"/>
    </source>
</evidence>
<feature type="transmembrane region" description="Helical" evidence="7">
    <location>
        <begin position="247"/>
        <end position="272"/>
    </location>
</feature>
<organism evidence="8 9">
    <name type="scientific">Dictyobacter formicarum</name>
    <dbReference type="NCBI Taxonomy" id="2778368"/>
    <lineage>
        <taxon>Bacteria</taxon>
        <taxon>Bacillati</taxon>
        <taxon>Chloroflexota</taxon>
        <taxon>Ktedonobacteria</taxon>
        <taxon>Ktedonobacterales</taxon>
        <taxon>Dictyobacteraceae</taxon>
        <taxon>Dictyobacter</taxon>
    </lineage>
</organism>
<evidence type="ECO:0000256" key="5">
    <source>
        <dbReference type="ARBA" id="ARBA00023136"/>
    </source>
</evidence>
<sequence>MKHTTPTRKKAELTTRPRRPRPPLLQRVLFYLGIFGPGLIAANAGNDPGGIATYSSMGAQFGYSMLWVMVILTVGMGLVQEMCTRMGVVTGKGLSDLIRENFPLRLTVFIMFVFLLANGGVIVSEFIGVAAALNLFGIPSWIGAPCGGLLIWLLVARGSYKHVEKIFLALTFVFFAYIFSAFLAKPDWGAVAVGTFIPTIRPSGSYILMIVAAVGTTISPYMQLYVQSAVVEKGIGMHEYRYERFEVWVGAIFSNTIAFFIIVSTAATLFVASHGVGVPISSAAEAAQALAPFLGIFASRAFAVGMLGAALLAAGVLPLSTSYSLSEAFGFERGVGRAFHEAPFFWGLFTLLIILGVIVAMLPNLPVIQILLNLYLLNGLLLPIILFAILYLVNQKRLMGRYTNRLIYNVLSYALTILVSGLAALYLLTQVLGFFGIQLFR</sequence>
<keyword evidence="3 7" id="KW-0812">Transmembrane</keyword>
<feature type="transmembrane region" description="Helical" evidence="7">
    <location>
        <begin position="344"/>
        <end position="362"/>
    </location>
</feature>
<evidence type="ECO:0000256" key="1">
    <source>
        <dbReference type="ARBA" id="ARBA00004141"/>
    </source>
</evidence>
<comment type="subcellular location">
    <subcellularLocation>
        <location evidence="1">Membrane</location>
        <topology evidence="1">Multi-pass membrane protein</topology>
    </subcellularLocation>
</comment>
<feature type="transmembrane region" description="Helical" evidence="7">
    <location>
        <begin position="374"/>
        <end position="394"/>
    </location>
</feature>
<evidence type="ECO:0000256" key="6">
    <source>
        <dbReference type="SAM" id="MobiDB-lite"/>
    </source>
</evidence>
<evidence type="ECO:0000313" key="9">
    <source>
        <dbReference type="Proteomes" id="UP000635565"/>
    </source>
</evidence>
<keyword evidence="9" id="KW-1185">Reference proteome</keyword>
<proteinExistence type="predicted"/>
<dbReference type="Proteomes" id="UP000635565">
    <property type="component" value="Unassembled WGS sequence"/>
</dbReference>
<keyword evidence="5 7" id="KW-0472">Membrane</keyword>
<dbReference type="EMBL" id="BNJJ01000005">
    <property type="protein sequence ID" value="GHO84052.1"/>
    <property type="molecule type" value="Genomic_DNA"/>
</dbReference>
<evidence type="ECO:0000313" key="8">
    <source>
        <dbReference type="EMBL" id="GHO84052.1"/>
    </source>
</evidence>
<gene>
    <name evidence="8" type="ORF">KSZ_20580</name>
</gene>
<dbReference type="InterPro" id="IPR001046">
    <property type="entry name" value="NRAMP_fam"/>
</dbReference>
<dbReference type="Pfam" id="PF01566">
    <property type="entry name" value="Nramp"/>
    <property type="match status" value="1"/>
</dbReference>
<dbReference type="RefSeq" id="WP_201361700.1">
    <property type="nucleotide sequence ID" value="NZ_BNJJ01000005.1"/>
</dbReference>
<protein>
    <submittedName>
        <fullName evidence="8">Mn transporter</fullName>
    </submittedName>
</protein>
<accession>A0ABQ3VDQ5</accession>
<keyword evidence="2" id="KW-0813">Transport</keyword>
<dbReference type="NCBIfam" id="NF037982">
    <property type="entry name" value="Nramp_1"/>
    <property type="match status" value="1"/>
</dbReference>
<dbReference type="PANTHER" id="PTHR11706:SF33">
    <property type="entry name" value="NATURAL RESISTANCE-ASSOCIATED MACROPHAGE PROTEIN 2"/>
    <property type="match status" value="1"/>
</dbReference>
<reference evidence="8 9" key="1">
    <citation type="journal article" date="2021" name="Int. J. Syst. Evol. Microbiol.">
        <title>Reticulibacter mediterranei gen. nov., sp. nov., within the new family Reticulibacteraceae fam. nov., and Ktedonospora formicarum gen. nov., sp. nov., Ktedonobacter robiniae sp. nov., Dictyobacter formicarum sp. nov. and Dictyobacter arantiisoli sp. nov., belonging to the class Ktedonobacteria.</title>
        <authorList>
            <person name="Yabe S."/>
            <person name="Zheng Y."/>
            <person name="Wang C.M."/>
            <person name="Sakai Y."/>
            <person name="Abe K."/>
            <person name="Yokota A."/>
            <person name="Donadio S."/>
            <person name="Cavaletti L."/>
            <person name="Monciardini P."/>
        </authorList>
    </citation>
    <scope>NUCLEOTIDE SEQUENCE [LARGE SCALE GENOMIC DNA]</scope>
    <source>
        <strain evidence="8 9">SOSP1-9</strain>
    </source>
</reference>
<comment type="caution">
    <text evidence="8">The sequence shown here is derived from an EMBL/GenBank/DDBJ whole genome shotgun (WGS) entry which is preliminary data.</text>
</comment>
<name>A0ABQ3VDQ5_9CHLR</name>
<evidence type="ECO:0000256" key="4">
    <source>
        <dbReference type="ARBA" id="ARBA00022989"/>
    </source>
</evidence>
<feature type="transmembrane region" description="Helical" evidence="7">
    <location>
        <begin position="301"/>
        <end position="323"/>
    </location>
</feature>
<dbReference type="PANTHER" id="PTHR11706">
    <property type="entry name" value="SOLUTE CARRIER PROTEIN FAMILY 11 MEMBER"/>
    <property type="match status" value="1"/>
</dbReference>
<feature type="transmembrane region" description="Helical" evidence="7">
    <location>
        <begin position="204"/>
        <end position="226"/>
    </location>
</feature>
<evidence type="ECO:0000256" key="7">
    <source>
        <dbReference type="SAM" id="Phobius"/>
    </source>
</evidence>
<evidence type="ECO:0000256" key="3">
    <source>
        <dbReference type="ARBA" id="ARBA00022692"/>
    </source>
</evidence>
<feature type="region of interest" description="Disordered" evidence="6">
    <location>
        <begin position="1"/>
        <end position="20"/>
    </location>
</feature>
<keyword evidence="4 7" id="KW-1133">Transmembrane helix</keyword>
<feature type="transmembrane region" description="Helical" evidence="7">
    <location>
        <begin position="166"/>
        <end position="184"/>
    </location>
</feature>
<feature type="transmembrane region" description="Helical" evidence="7">
    <location>
        <begin position="28"/>
        <end position="45"/>
    </location>
</feature>
<feature type="transmembrane region" description="Helical" evidence="7">
    <location>
        <begin position="104"/>
        <end position="123"/>
    </location>
</feature>
<feature type="transmembrane region" description="Helical" evidence="7">
    <location>
        <begin position="129"/>
        <end position="154"/>
    </location>
</feature>
<feature type="transmembrane region" description="Helical" evidence="7">
    <location>
        <begin position="65"/>
        <end position="83"/>
    </location>
</feature>
<feature type="transmembrane region" description="Helical" evidence="7">
    <location>
        <begin position="406"/>
        <end position="428"/>
    </location>
</feature>